<feature type="transmembrane region" description="Helical" evidence="9">
    <location>
        <begin position="7"/>
        <end position="26"/>
    </location>
</feature>
<proteinExistence type="inferred from homology"/>
<evidence type="ECO:0000256" key="2">
    <source>
        <dbReference type="ARBA" id="ARBA00022448"/>
    </source>
</evidence>
<keyword evidence="5 9" id="KW-0812">Transmembrane</keyword>
<name>A0A1M5T8Q6_9BACT</name>
<comment type="subcellular location">
    <subcellularLocation>
        <location evidence="1">Cell inner membrane</location>
        <topology evidence="1">Multi-pass membrane protein</topology>
    </subcellularLocation>
</comment>
<dbReference type="Proteomes" id="UP000184139">
    <property type="component" value="Unassembled WGS sequence"/>
</dbReference>
<keyword evidence="7 9" id="KW-0472">Membrane</keyword>
<evidence type="ECO:0000256" key="7">
    <source>
        <dbReference type="ARBA" id="ARBA00023136"/>
    </source>
</evidence>
<evidence type="ECO:0000313" key="12">
    <source>
        <dbReference type="Proteomes" id="UP000184139"/>
    </source>
</evidence>
<reference evidence="11 12" key="1">
    <citation type="submission" date="2016-11" db="EMBL/GenBank/DDBJ databases">
        <authorList>
            <person name="Jaros S."/>
            <person name="Januszkiewicz K."/>
            <person name="Wedrychowicz H."/>
        </authorList>
    </citation>
    <scope>NUCLEOTIDE SEQUENCE [LARGE SCALE GENOMIC DNA]</scope>
    <source>
        <strain evidence="11 12">DSM 9705</strain>
    </source>
</reference>
<evidence type="ECO:0000313" key="11">
    <source>
        <dbReference type="EMBL" id="SHH47109.1"/>
    </source>
</evidence>
<keyword evidence="2" id="KW-0813">Transport</keyword>
<gene>
    <name evidence="11" type="ORF">SAMN02745124_00659</name>
</gene>
<feature type="domain" description="Tripartite ATP-independent periplasmic transporters DctQ component" evidence="10">
    <location>
        <begin position="24"/>
        <end position="154"/>
    </location>
</feature>
<evidence type="ECO:0000256" key="9">
    <source>
        <dbReference type="SAM" id="Phobius"/>
    </source>
</evidence>
<feature type="transmembrane region" description="Helical" evidence="9">
    <location>
        <begin position="129"/>
        <end position="150"/>
    </location>
</feature>
<dbReference type="PANTHER" id="PTHR35011">
    <property type="entry name" value="2,3-DIKETO-L-GULONATE TRAP TRANSPORTER SMALL PERMEASE PROTEIN YIAM"/>
    <property type="match status" value="1"/>
</dbReference>
<dbReference type="RefSeq" id="WP_073373385.1">
    <property type="nucleotide sequence ID" value="NZ_FQXS01000002.1"/>
</dbReference>
<dbReference type="InterPro" id="IPR007387">
    <property type="entry name" value="TRAP_DctQ"/>
</dbReference>
<evidence type="ECO:0000256" key="4">
    <source>
        <dbReference type="ARBA" id="ARBA00022519"/>
    </source>
</evidence>
<dbReference type="EMBL" id="FQXS01000002">
    <property type="protein sequence ID" value="SHH47109.1"/>
    <property type="molecule type" value="Genomic_DNA"/>
</dbReference>
<feature type="transmembrane region" description="Helical" evidence="9">
    <location>
        <begin position="85"/>
        <end position="109"/>
    </location>
</feature>
<evidence type="ECO:0000256" key="8">
    <source>
        <dbReference type="ARBA" id="ARBA00038436"/>
    </source>
</evidence>
<dbReference type="OrthoDB" id="9797534at2"/>
<keyword evidence="3" id="KW-1003">Cell membrane</keyword>
<dbReference type="Pfam" id="PF04290">
    <property type="entry name" value="DctQ"/>
    <property type="match status" value="1"/>
</dbReference>
<keyword evidence="12" id="KW-1185">Reference proteome</keyword>
<keyword evidence="4" id="KW-0997">Cell inner membrane</keyword>
<protein>
    <submittedName>
        <fullName evidence="11">TRAP-type C4-dicarboxylate transport system, small permease component</fullName>
    </submittedName>
</protein>
<evidence type="ECO:0000256" key="3">
    <source>
        <dbReference type="ARBA" id="ARBA00022475"/>
    </source>
</evidence>
<accession>A0A1M5T8Q6</accession>
<dbReference type="GO" id="GO:0005886">
    <property type="term" value="C:plasma membrane"/>
    <property type="evidence" value="ECO:0007669"/>
    <property type="project" value="UniProtKB-SubCell"/>
</dbReference>
<feature type="transmembrane region" description="Helical" evidence="9">
    <location>
        <begin position="46"/>
        <end position="64"/>
    </location>
</feature>
<dbReference type="AlphaFoldDB" id="A0A1M5T8Q6"/>
<evidence type="ECO:0000256" key="1">
    <source>
        <dbReference type="ARBA" id="ARBA00004429"/>
    </source>
</evidence>
<dbReference type="InterPro" id="IPR055348">
    <property type="entry name" value="DctQ"/>
</dbReference>
<evidence type="ECO:0000256" key="6">
    <source>
        <dbReference type="ARBA" id="ARBA00022989"/>
    </source>
</evidence>
<comment type="similarity">
    <text evidence="8">Belongs to the TRAP transporter small permease family.</text>
</comment>
<keyword evidence="6 9" id="KW-1133">Transmembrane helix</keyword>
<organism evidence="11 12">
    <name type="scientific">Desulfofustis glycolicus DSM 9705</name>
    <dbReference type="NCBI Taxonomy" id="1121409"/>
    <lineage>
        <taxon>Bacteria</taxon>
        <taxon>Pseudomonadati</taxon>
        <taxon>Thermodesulfobacteriota</taxon>
        <taxon>Desulfobulbia</taxon>
        <taxon>Desulfobulbales</taxon>
        <taxon>Desulfocapsaceae</taxon>
        <taxon>Desulfofustis</taxon>
    </lineage>
</organism>
<sequence length="187" mass="21169">MEINKKIAFYASCLFGYLCIGLSIFVSVEVVMRKVFTKSLQGADELGGYVLAIGSTLAFCIALIGNNHIRIDIFHYKFPDKMQAVLNWLAKLSMLFISFLLAFAAVGVLQETMSYGSSAPTPWATPLHYPQIPWTTGLIIFFGLSCYYLINATWLLITRRWNDLRVLYQPKGSADEVKEELLDLEHR</sequence>
<evidence type="ECO:0000256" key="5">
    <source>
        <dbReference type="ARBA" id="ARBA00022692"/>
    </source>
</evidence>
<dbReference type="STRING" id="1121409.SAMN02745124_00659"/>
<evidence type="ECO:0000259" key="10">
    <source>
        <dbReference type="Pfam" id="PF04290"/>
    </source>
</evidence>